<dbReference type="Pfam" id="PF01544">
    <property type="entry name" value="CorA"/>
    <property type="match status" value="1"/>
</dbReference>
<dbReference type="GO" id="GO:0005886">
    <property type="term" value="C:plasma membrane"/>
    <property type="evidence" value="ECO:0007669"/>
    <property type="project" value="UniProtKB-SubCell"/>
</dbReference>
<dbReference type="GO" id="GO:0000287">
    <property type="term" value="F:magnesium ion binding"/>
    <property type="evidence" value="ECO:0007669"/>
    <property type="project" value="TreeGrafter"/>
</dbReference>
<dbReference type="PANTHER" id="PTHR46494:SF1">
    <property type="entry name" value="CORA FAMILY METAL ION TRANSPORTER (EUROFUNG)"/>
    <property type="match status" value="1"/>
</dbReference>
<dbReference type="InterPro" id="IPR002523">
    <property type="entry name" value="MgTranspt_CorA/ZnTranspt_ZntB"/>
</dbReference>
<dbReference type="InterPro" id="IPR045863">
    <property type="entry name" value="CorA_TM1_TM2"/>
</dbReference>
<proteinExistence type="predicted"/>
<dbReference type="Proteomes" id="UP000799772">
    <property type="component" value="Unassembled WGS sequence"/>
</dbReference>
<keyword evidence="7" id="KW-1185">Reference proteome</keyword>
<accession>A0A9P4IK96</accession>
<protein>
    <submittedName>
        <fullName evidence="6">Uncharacterized protein</fullName>
    </submittedName>
</protein>
<dbReference type="EMBL" id="ML978125">
    <property type="protein sequence ID" value="KAF2100037.1"/>
    <property type="molecule type" value="Genomic_DNA"/>
</dbReference>
<dbReference type="PANTHER" id="PTHR46494">
    <property type="entry name" value="CORA FAMILY METAL ION TRANSPORTER (EUROFUNG)"/>
    <property type="match status" value="1"/>
</dbReference>
<evidence type="ECO:0000256" key="4">
    <source>
        <dbReference type="ARBA" id="ARBA00023136"/>
    </source>
</evidence>
<dbReference type="GO" id="GO:0050897">
    <property type="term" value="F:cobalt ion binding"/>
    <property type="evidence" value="ECO:0007669"/>
    <property type="project" value="TreeGrafter"/>
</dbReference>
<dbReference type="OrthoDB" id="195446at2759"/>
<dbReference type="GO" id="GO:0015095">
    <property type="term" value="F:magnesium ion transmembrane transporter activity"/>
    <property type="evidence" value="ECO:0007669"/>
    <property type="project" value="TreeGrafter"/>
</dbReference>
<organism evidence="6 7">
    <name type="scientific">Rhizodiscina lignyota</name>
    <dbReference type="NCBI Taxonomy" id="1504668"/>
    <lineage>
        <taxon>Eukaryota</taxon>
        <taxon>Fungi</taxon>
        <taxon>Dikarya</taxon>
        <taxon>Ascomycota</taxon>
        <taxon>Pezizomycotina</taxon>
        <taxon>Dothideomycetes</taxon>
        <taxon>Pleosporomycetidae</taxon>
        <taxon>Aulographales</taxon>
        <taxon>Rhizodiscinaceae</taxon>
        <taxon>Rhizodiscina</taxon>
    </lineage>
</organism>
<comment type="caution">
    <text evidence="6">The sequence shown here is derived from an EMBL/GenBank/DDBJ whole genome shotgun (WGS) entry which is preliminary data.</text>
</comment>
<feature type="transmembrane region" description="Helical" evidence="5">
    <location>
        <begin position="334"/>
        <end position="354"/>
    </location>
</feature>
<dbReference type="Gene3D" id="1.20.58.340">
    <property type="entry name" value="Magnesium transport protein CorA, transmembrane region"/>
    <property type="match status" value="1"/>
</dbReference>
<keyword evidence="4 5" id="KW-0472">Membrane</keyword>
<dbReference type="AlphaFoldDB" id="A0A9P4IK96"/>
<evidence type="ECO:0000256" key="3">
    <source>
        <dbReference type="ARBA" id="ARBA00022989"/>
    </source>
</evidence>
<evidence type="ECO:0000313" key="6">
    <source>
        <dbReference type="EMBL" id="KAF2100037.1"/>
    </source>
</evidence>
<keyword evidence="2 5" id="KW-0812">Transmembrane</keyword>
<keyword evidence="3 5" id="KW-1133">Transmembrane helix</keyword>
<dbReference type="GO" id="GO:0015087">
    <property type="term" value="F:cobalt ion transmembrane transporter activity"/>
    <property type="evidence" value="ECO:0007669"/>
    <property type="project" value="TreeGrafter"/>
</dbReference>
<sequence length="408" mass="46958">MVVTVIDTRSSRRIGFENIESRDTAALRKRLSDGFQGERIIDAQRCSKETCEELSRQYMFDIELLEWAQGPSSSDSAKGQAEVMDKVWHFQNNVNNVRVFLGFDCLRILSEELHPEFGILGRMKPRFQLASARARKPLPVFTRRFSCGIIVEKQMISERPRESHVFRTLFICESPQAGLQDTMPYLRYQLWDMSMSPLSFLEDVVGALVSDIEEVVDHASMHVSMVEDDMLGNDNPASMHYASRLVRDRLAWASLVTVIKSMLQYTSRLAETLGEFLSDTPILMTERDDLTKLLERVESELVTRTEFLIGLNTNVANLEEARAAVEQGESLKRISWLTFIFLPLMFMASIFGMNVDWFANNPEAKWYFVAAAVQLVVVLAVYVGTKYYMRRKKRENYSAEYWRGLDEV</sequence>
<evidence type="ECO:0000313" key="7">
    <source>
        <dbReference type="Proteomes" id="UP000799772"/>
    </source>
</evidence>
<comment type="subcellular location">
    <subcellularLocation>
        <location evidence="1">Cell membrane</location>
        <topology evidence="1">Multi-pass membrane protein</topology>
    </subcellularLocation>
</comment>
<feature type="transmembrane region" description="Helical" evidence="5">
    <location>
        <begin position="366"/>
        <end position="384"/>
    </location>
</feature>
<name>A0A9P4IK96_9PEZI</name>
<evidence type="ECO:0000256" key="5">
    <source>
        <dbReference type="SAM" id="Phobius"/>
    </source>
</evidence>
<reference evidence="6" key="1">
    <citation type="journal article" date="2020" name="Stud. Mycol.">
        <title>101 Dothideomycetes genomes: a test case for predicting lifestyles and emergence of pathogens.</title>
        <authorList>
            <person name="Haridas S."/>
            <person name="Albert R."/>
            <person name="Binder M."/>
            <person name="Bloem J."/>
            <person name="Labutti K."/>
            <person name="Salamov A."/>
            <person name="Andreopoulos B."/>
            <person name="Baker S."/>
            <person name="Barry K."/>
            <person name="Bills G."/>
            <person name="Bluhm B."/>
            <person name="Cannon C."/>
            <person name="Castanera R."/>
            <person name="Culley D."/>
            <person name="Daum C."/>
            <person name="Ezra D."/>
            <person name="Gonzalez J."/>
            <person name="Henrissat B."/>
            <person name="Kuo A."/>
            <person name="Liang C."/>
            <person name="Lipzen A."/>
            <person name="Lutzoni F."/>
            <person name="Magnuson J."/>
            <person name="Mondo S."/>
            <person name="Nolan M."/>
            <person name="Ohm R."/>
            <person name="Pangilinan J."/>
            <person name="Park H.-J."/>
            <person name="Ramirez L."/>
            <person name="Alfaro M."/>
            <person name="Sun H."/>
            <person name="Tritt A."/>
            <person name="Yoshinaga Y."/>
            <person name="Zwiers L.-H."/>
            <person name="Turgeon B."/>
            <person name="Goodwin S."/>
            <person name="Spatafora J."/>
            <person name="Crous P."/>
            <person name="Grigoriev I."/>
        </authorList>
    </citation>
    <scope>NUCLEOTIDE SEQUENCE</scope>
    <source>
        <strain evidence="6">CBS 133067</strain>
    </source>
</reference>
<evidence type="ECO:0000256" key="2">
    <source>
        <dbReference type="ARBA" id="ARBA00022692"/>
    </source>
</evidence>
<dbReference type="SUPFAM" id="SSF144083">
    <property type="entry name" value="Magnesium transport protein CorA, transmembrane region"/>
    <property type="match status" value="1"/>
</dbReference>
<evidence type="ECO:0000256" key="1">
    <source>
        <dbReference type="ARBA" id="ARBA00004651"/>
    </source>
</evidence>
<gene>
    <name evidence="6" type="ORF">NA57DRAFT_75540</name>
</gene>